<reference evidence="1" key="1">
    <citation type="submission" date="2019-11" db="EMBL/GenBank/DDBJ databases">
        <authorList>
            <person name="Feng L."/>
        </authorList>
    </citation>
    <scope>NUCLEOTIDE SEQUENCE</scope>
    <source>
        <strain evidence="1">IbartlettiiLFYP30</strain>
    </source>
</reference>
<gene>
    <name evidence="1" type="ORF">IBLFYP30_02755</name>
</gene>
<protein>
    <submittedName>
        <fullName evidence="1">Uncharacterized protein</fullName>
    </submittedName>
</protein>
<organism evidence="1">
    <name type="scientific">Intestinibacter bartlettii</name>
    <dbReference type="NCBI Taxonomy" id="261299"/>
    <lineage>
        <taxon>Bacteria</taxon>
        <taxon>Bacillati</taxon>
        <taxon>Bacillota</taxon>
        <taxon>Clostridia</taxon>
        <taxon>Peptostreptococcales</taxon>
        <taxon>Peptostreptococcaceae</taxon>
        <taxon>Intestinibacter</taxon>
    </lineage>
</organism>
<evidence type="ECO:0000313" key="1">
    <source>
        <dbReference type="EMBL" id="VYU45687.1"/>
    </source>
</evidence>
<dbReference type="RefSeq" id="WP_007287713.1">
    <property type="nucleotide sequence ID" value="NZ_CACRUE010000039.1"/>
</dbReference>
<dbReference type="EMBL" id="CACRUE010000039">
    <property type="protein sequence ID" value="VYU45687.1"/>
    <property type="molecule type" value="Genomic_DNA"/>
</dbReference>
<name>A0A6N3F0S1_9FIRM</name>
<proteinExistence type="predicted"/>
<dbReference type="AlphaFoldDB" id="A0A6N3F0S1"/>
<dbReference type="GeneID" id="89565458"/>
<sequence length="94" mass="11182">MEVYESIIVKVIVMLDEVEYDIIYNQKDKDLIYEDLSNIIKIAIDTKDFFKHIYYDQKQKIVLEEVKSDEANRIFEELTECIARGAFLKSILLK</sequence>
<accession>A0A6N3F0S1</accession>